<keyword evidence="1" id="KW-0732">Signal</keyword>
<protein>
    <submittedName>
        <fullName evidence="2">Uncharacterized protein</fullName>
    </submittedName>
</protein>
<evidence type="ECO:0000313" key="2">
    <source>
        <dbReference type="EMBL" id="GAA4803047.1"/>
    </source>
</evidence>
<keyword evidence="3" id="KW-1185">Reference proteome</keyword>
<proteinExistence type="predicted"/>
<dbReference type="EMBL" id="BAABJE010000017">
    <property type="protein sequence ID" value="GAA4803047.1"/>
    <property type="molecule type" value="Genomic_DNA"/>
</dbReference>
<evidence type="ECO:0000313" key="3">
    <source>
        <dbReference type="Proteomes" id="UP001499959"/>
    </source>
</evidence>
<gene>
    <name evidence="2" type="ORF">GCM10023307_32280</name>
</gene>
<accession>A0ABP9C4U8</accession>
<feature type="chain" id="PRO_5046807212" evidence="1">
    <location>
        <begin position="27"/>
        <end position="80"/>
    </location>
</feature>
<dbReference type="RefSeq" id="WP_345304381.1">
    <property type="nucleotide sequence ID" value="NZ_BAABJE010000017.1"/>
</dbReference>
<feature type="signal peptide" evidence="1">
    <location>
        <begin position="1"/>
        <end position="26"/>
    </location>
</feature>
<sequence length="80" mass="8322">MRRAVLTALAATALAFGMAAPAPAQAATELSLCTEANVWSAEVIDLPILGGYAQLYYLCTPEGWMLFGATYCVGGNCSSD</sequence>
<reference evidence="3" key="1">
    <citation type="journal article" date="2019" name="Int. J. Syst. Evol. Microbiol.">
        <title>The Global Catalogue of Microorganisms (GCM) 10K type strain sequencing project: providing services to taxonomists for standard genome sequencing and annotation.</title>
        <authorList>
            <consortium name="The Broad Institute Genomics Platform"/>
            <consortium name="The Broad Institute Genome Sequencing Center for Infectious Disease"/>
            <person name="Wu L."/>
            <person name="Ma J."/>
        </authorList>
    </citation>
    <scope>NUCLEOTIDE SEQUENCE [LARGE SCALE GENOMIC DNA]</scope>
    <source>
        <strain evidence="3">JCM 18204</strain>
    </source>
</reference>
<comment type="caution">
    <text evidence="2">The sequence shown here is derived from an EMBL/GenBank/DDBJ whole genome shotgun (WGS) entry which is preliminary data.</text>
</comment>
<dbReference type="Proteomes" id="UP001499959">
    <property type="component" value="Unassembled WGS sequence"/>
</dbReference>
<organism evidence="2 3">
    <name type="scientific">Lysobacter hankyongensis</name>
    <dbReference type="NCBI Taxonomy" id="1176535"/>
    <lineage>
        <taxon>Bacteria</taxon>
        <taxon>Pseudomonadati</taxon>
        <taxon>Pseudomonadota</taxon>
        <taxon>Gammaproteobacteria</taxon>
        <taxon>Lysobacterales</taxon>
        <taxon>Lysobacteraceae</taxon>
        <taxon>Lysobacter</taxon>
    </lineage>
</organism>
<name>A0ABP9C4U8_9GAMM</name>
<evidence type="ECO:0000256" key="1">
    <source>
        <dbReference type="SAM" id="SignalP"/>
    </source>
</evidence>